<feature type="transmembrane region" description="Helical" evidence="6">
    <location>
        <begin position="241"/>
        <end position="263"/>
    </location>
</feature>
<evidence type="ECO:0000256" key="3">
    <source>
        <dbReference type="ARBA" id="ARBA00022989"/>
    </source>
</evidence>
<evidence type="ECO:0000256" key="1">
    <source>
        <dbReference type="ARBA" id="ARBA00004141"/>
    </source>
</evidence>
<feature type="transmembrane region" description="Helical" evidence="6">
    <location>
        <begin position="351"/>
        <end position="369"/>
    </location>
</feature>
<keyword evidence="9" id="KW-1185">Reference proteome</keyword>
<keyword evidence="4 6" id="KW-0472">Membrane</keyword>
<feature type="transmembrane region" description="Helical" evidence="6">
    <location>
        <begin position="656"/>
        <end position="675"/>
    </location>
</feature>
<organism evidence="8 9">
    <name type="scientific">Trichomonascus ciferrii</name>
    <dbReference type="NCBI Taxonomy" id="44093"/>
    <lineage>
        <taxon>Eukaryota</taxon>
        <taxon>Fungi</taxon>
        <taxon>Dikarya</taxon>
        <taxon>Ascomycota</taxon>
        <taxon>Saccharomycotina</taxon>
        <taxon>Dipodascomycetes</taxon>
        <taxon>Dipodascales</taxon>
        <taxon>Trichomonascaceae</taxon>
        <taxon>Trichomonascus</taxon>
        <taxon>Trichomonascus ciferrii complex</taxon>
    </lineage>
</organism>
<dbReference type="VEuPathDB" id="FungiDB:TRICI_001896"/>
<dbReference type="EMBL" id="SWFS01000129">
    <property type="protein sequence ID" value="KAA8915979.1"/>
    <property type="molecule type" value="Genomic_DNA"/>
</dbReference>
<feature type="transmembrane region" description="Helical" evidence="6">
    <location>
        <begin position="509"/>
        <end position="529"/>
    </location>
</feature>
<evidence type="ECO:0000256" key="2">
    <source>
        <dbReference type="ARBA" id="ARBA00022692"/>
    </source>
</evidence>
<evidence type="ECO:0000313" key="8">
    <source>
        <dbReference type="EMBL" id="KAA8915979.1"/>
    </source>
</evidence>
<dbReference type="PANTHER" id="PTHR43341">
    <property type="entry name" value="AMINO ACID PERMEASE"/>
    <property type="match status" value="1"/>
</dbReference>
<feature type="transmembrane region" description="Helical" evidence="6">
    <location>
        <begin position="681"/>
        <end position="706"/>
    </location>
</feature>
<gene>
    <name evidence="8" type="ORF">TRICI_001896</name>
</gene>
<feature type="transmembrane region" description="Helical" evidence="6">
    <location>
        <begin position="313"/>
        <end position="339"/>
    </location>
</feature>
<dbReference type="AlphaFoldDB" id="A0A642V8E2"/>
<keyword evidence="2 6" id="KW-0812">Transmembrane</keyword>
<sequence length="839" mass="93226">MDVERRESKTSSVPVEGIEGNNQLGTVVSVVDDAASSICIDDYDADYRNAVSVLRQTNRTAGEAEEEMTDFDRYNQRVAREVVLRERTQRRRQVQNQRQKRQASRQYSNYFNDVVSATGSNFFTPSHNLDNFNGRRQNLNYNHQLNQINNPFTYDGRQRGANNGVPLERIDEGTPPVHEDNDVPVRGSDEMSFVTMDVDMLESADEDDDSQLLRSATASDNEDEDHKPKLKRKLYSRHVQVMSLGCAYGVGVLLTCGESLYISGPFGTVLGYSLAGLLVLSATSGFGEMAALVPSESGVPGLTARFVDGSLGFALGITYWVACSLALATEITAAALMLTYYPTLASPPHSVVVWIIFFLVIVLVINLCQVDIFGELQFYGCLITILLVILYIILMFTLNGGGLFGDAEESSIYKTSGGRIGFRYWDYSKSDFKNDVIFGLFRPGYTLGIIEGTTRTTYNSVNGSAGNFLQLWFAINIAAFSYVGTEVVYMTSGEVRNPRKSLPAATKKIFFRVLIFYVLAVFSVSLNIYSSDGRLVPLTSRYIAVHKGNSTSPNSRIDGTYQNSTGPSAYKYDPGGCVVGHVPWYIFTNNSNSSPWIIALQSVGQCALAAGVNGTFVFIALMAATSHLYAASRTLYGMGLEGMIFNKFSSCTRTGVPYFSVLTSFAIALLSLLTANEQSAIVFQWLSSLTASAGLLVWAGMCLSFIRFYKGLQLRPDITTNRGKDDLYPYKSPFQPYLAYIGCSANTILALVVGFPFLLSSEWDWKEVFANYTSHFILIIAYVAHKSITKCKLVPYNQMDLDSGRKEMERVGWAEDRVYKKGLRERFWDLFFKLKKKAK</sequence>
<feature type="compositionally biased region" description="Basic and acidic residues" evidence="5">
    <location>
        <begin position="168"/>
        <end position="186"/>
    </location>
</feature>
<evidence type="ECO:0000313" key="9">
    <source>
        <dbReference type="Proteomes" id="UP000761534"/>
    </source>
</evidence>
<evidence type="ECO:0000256" key="4">
    <source>
        <dbReference type="ARBA" id="ARBA00023136"/>
    </source>
</evidence>
<comment type="caution">
    <text evidence="8">The sequence shown here is derived from an EMBL/GenBank/DDBJ whole genome shotgun (WGS) entry which is preliminary data.</text>
</comment>
<feature type="transmembrane region" description="Helical" evidence="6">
    <location>
        <begin position="616"/>
        <end position="636"/>
    </location>
</feature>
<feature type="region of interest" description="Disordered" evidence="5">
    <location>
        <begin position="203"/>
        <end position="229"/>
    </location>
</feature>
<dbReference type="OrthoDB" id="3900342at2759"/>
<dbReference type="GO" id="GO:0016020">
    <property type="term" value="C:membrane"/>
    <property type="evidence" value="ECO:0007669"/>
    <property type="project" value="UniProtKB-SubCell"/>
</dbReference>
<reference evidence="8" key="1">
    <citation type="journal article" date="2019" name="G3 (Bethesda)">
        <title>Genome Assemblies of Two Rare Opportunistic Yeast Pathogens: Diutina rugosa (syn. Candida rugosa) and Trichomonascus ciferrii (syn. Candida ciferrii).</title>
        <authorList>
            <person name="Mixao V."/>
            <person name="Saus E."/>
            <person name="Hansen A.P."/>
            <person name="Lass-Florl C."/>
            <person name="Gabaldon T."/>
        </authorList>
    </citation>
    <scope>NUCLEOTIDE SEQUENCE</scope>
    <source>
        <strain evidence="8">CBS 4856</strain>
    </source>
</reference>
<dbReference type="Pfam" id="PF00324">
    <property type="entry name" value="AA_permease"/>
    <property type="match status" value="1"/>
</dbReference>
<feature type="region of interest" description="Disordered" evidence="5">
    <location>
        <begin position="167"/>
        <end position="186"/>
    </location>
</feature>
<dbReference type="PANTHER" id="PTHR43341:SF46">
    <property type="entry name" value="SPS-SENSOR COMPONENT SSY1"/>
    <property type="match status" value="1"/>
</dbReference>
<comment type="subcellular location">
    <subcellularLocation>
        <location evidence="1">Membrane</location>
        <topology evidence="1">Multi-pass membrane protein</topology>
    </subcellularLocation>
</comment>
<protein>
    <recommendedName>
        <fullName evidence="7">Amino acid permease/ SLC12A domain-containing protein</fullName>
    </recommendedName>
</protein>
<name>A0A642V8E2_9ASCO</name>
<feature type="transmembrane region" description="Helical" evidence="6">
    <location>
        <begin position="469"/>
        <end position="489"/>
    </location>
</feature>
<keyword evidence="3 6" id="KW-1133">Transmembrane helix</keyword>
<feature type="transmembrane region" description="Helical" evidence="6">
    <location>
        <begin position="737"/>
        <end position="757"/>
    </location>
</feature>
<evidence type="ECO:0000256" key="5">
    <source>
        <dbReference type="SAM" id="MobiDB-lite"/>
    </source>
</evidence>
<dbReference type="Gene3D" id="1.20.1740.10">
    <property type="entry name" value="Amino acid/polyamine transporter I"/>
    <property type="match status" value="1"/>
</dbReference>
<evidence type="ECO:0000259" key="7">
    <source>
        <dbReference type="Pfam" id="PF00324"/>
    </source>
</evidence>
<accession>A0A642V8E2</accession>
<dbReference type="GO" id="GO:0015171">
    <property type="term" value="F:amino acid transmembrane transporter activity"/>
    <property type="evidence" value="ECO:0007669"/>
    <property type="project" value="TreeGrafter"/>
</dbReference>
<dbReference type="InterPro" id="IPR050524">
    <property type="entry name" value="APC_YAT"/>
</dbReference>
<evidence type="ECO:0000256" key="6">
    <source>
        <dbReference type="SAM" id="Phobius"/>
    </source>
</evidence>
<feature type="transmembrane region" description="Helical" evidence="6">
    <location>
        <begin position="376"/>
        <end position="398"/>
    </location>
</feature>
<dbReference type="Proteomes" id="UP000761534">
    <property type="component" value="Unassembled WGS sequence"/>
</dbReference>
<feature type="domain" description="Amino acid permease/ SLC12A" evidence="7">
    <location>
        <begin position="238"/>
        <end position="793"/>
    </location>
</feature>
<proteinExistence type="predicted"/>
<dbReference type="InterPro" id="IPR004841">
    <property type="entry name" value="AA-permease/SLC12A_dom"/>
</dbReference>